<dbReference type="KEGG" id="cvn:111107900"/>
<dbReference type="Pfam" id="PF00386">
    <property type="entry name" value="C1q"/>
    <property type="match status" value="1"/>
</dbReference>
<comment type="subcellular location">
    <subcellularLocation>
        <location evidence="1">Secreted</location>
    </subcellularLocation>
</comment>
<evidence type="ECO:0000313" key="7">
    <source>
        <dbReference type="RefSeq" id="XP_022299010.1"/>
    </source>
</evidence>
<dbReference type="AlphaFoldDB" id="A0A8B8B6G9"/>
<feature type="chain" id="PRO_5034605362" evidence="4">
    <location>
        <begin position="20"/>
        <end position="181"/>
    </location>
</feature>
<dbReference type="Proteomes" id="UP000694844">
    <property type="component" value="Chromosome 8"/>
</dbReference>
<dbReference type="InterPro" id="IPR008983">
    <property type="entry name" value="Tumour_necrosis_fac-like_dom"/>
</dbReference>
<dbReference type="PANTHER" id="PTHR22923:SF116">
    <property type="entry name" value="C1Q DOMAIN-CONTAINING PROTEIN"/>
    <property type="match status" value="1"/>
</dbReference>
<keyword evidence="2" id="KW-0964">Secreted</keyword>
<keyword evidence="3 4" id="KW-0732">Signal</keyword>
<dbReference type="PRINTS" id="PR00007">
    <property type="entry name" value="COMPLEMNTC1Q"/>
</dbReference>
<dbReference type="RefSeq" id="XP_022299010.1">
    <property type="nucleotide sequence ID" value="XM_022443302.1"/>
</dbReference>
<protein>
    <submittedName>
        <fullName evidence="7">Complement C1q tumor necrosis factor-related protein 3-like</fullName>
    </submittedName>
</protein>
<dbReference type="PANTHER" id="PTHR22923">
    <property type="entry name" value="CEREBELLIN-RELATED"/>
    <property type="match status" value="1"/>
</dbReference>
<evidence type="ECO:0000256" key="1">
    <source>
        <dbReference type="ARBA" id="ARBA00004613"/>
    </source>
</evidence>
<dbReference type="SMART" id="SM00110">
    <property type="entry name" value="C1Q"/>
    <property type="match status" value="1"/>
</dbReference>
<dbReference type="PROSITE" id="PS50871">
    <property type="entry name" value="C1Q"/>
    <property type="match status" value="1"/>
</dbReference>
<dbReference type="OrthoDB" id="6065346at2759"/>
<reference evidence="7" key="1">
    <citation type="submission" date="2025-08" db="UniProtKB">
        <authorList>
            <consortium name="RefSeq"/>
        </authorList>
    </citation>
    <scope>IDENTIFICATION</scope>
    <source>
        <tissue evidence="7">Whole sample</tissue>
    </source>
</reference>
<dbReference type="Gene3D" id="2.60.120.40">
    <property type="match status" value="1"/>
</dbReference>
<feature type="signal peptide" evidence="4">
    <location>
        <begin position="1"/>
        <end position="19"/>
    </location>
</feature>
<accession>A0A8B8B6G9</accession>
<dbReference type="GO" id="GO:0005576">
    <property type="term" value="C:extracellular region"/>
    <property type="evidence" value="ECO:0007669"/>
    <property type="project" value="UniProtKB-SubCell"/>
</dbReference>
<dbReference type="SUPFAM" id="SSF49842">
    <property type="entry name" value="TNF-like"/>
    <property type="match status" value="1"/>
</dbReference>
<keyword evidence="6" id="KW-1185">Reference proteome</keyword>
<dbReference type="InterPro" id="IPR050822">
    <property type="entry name" value="Cerebellin_Synaptic_Org"/>
</dbReference>
<evidence type="ECO:0000256" key="4">
    <source>
        <dbReference type="SAM" id="SignalP"/>
    </source>
</evidence>
<proteinExistence type="predicted"/>
<evidence type="ECO:0000259" key="5">
    <source>
        <dbReference type="PROSITE" id="PS50871"/>
    </source>
</evidence>
<gene>
    <name evidence="7" type="primary">LOC111107900</name>
</gene>
<name>A0A8B8B6G9_CRAVI</name>
<evidence type="ECO:0000313" key="6">
    <source>
        <dbReference type="Proteomes" id="UP000694844"/>
    </source>
</evidence>
<dbReference type="GeneID" id="111107900"/>
<dbReference type="InterPro" id="IPR001073">
    <property type="entry name" value="C1q_dom"/>
</dbReference>
<evidence type="ECO:0000256" key="3">
    <source>
        <dbReference type="ARBA" id="ARBA00022729"/>
    </source>
</evidence>
<feature type="domain" description="C1q" evidence="5">
    <location>
        <begin position="49"/>
        <end position="181"/>
    </location>
</feature>
<evidence type="ECO:0000256" key="2">
    <source>
        <dbReference type="ARBA" id="ARBA00022525"/>
    </source>
</evidence>
<sequence length="181" mass="20069">MNSICVLLLTITTIVSGSGQETPQQVVTRYNNYKTIYTGLGYQNVRCDDVGEDIAFQSSRTEVLKNVKNQETVIYDKVLLNEGKAYDKITGKFTATVKGVYAFSWTTLTFSGKYFITEIVHNGNIIAYSYCDGRGLSGYAGTSNQANIKMEKGDKVWIRAHGNDGKFAMGGHYCNFSGFKI</sequence>
<organism evidence="6 7">
    <name type="scientific">Crassostrea virginica</name>
    <name type="common">Eastern oyster</name>
    <dbReference type="NCBI Taxonomy" id="6565"/>
    <lineage>
        <taxon>Eukaryota</taxon>
        <taxon>Metazoa</taxon>
        <taxon>Spiralia</taxon>
        <taxon>Lophotrochozoa</taxon>
        <taxon>Mollusca</taxon>
        <taxon>Bivalvia</taxon>
        <taxon>Autobranchia</taxon>
        <taxon>Pteriomorphia</taxon>
        <taxon>Ostreida</taxon>
        <taxon>Ostreoidea</taxon>
        <taxon>Ostreidae</taxon>
        <taxon>Crassostrea</taxon>
    </lineage>
</organism>